<keyword evidence="2" id="KW-1185">Reference proteome</keyword>
<evidence type="ECO:0000313" key="1">
    <source>
        <dbReference type="EMBL" id="MCF1751684.1"/>
    </source>
</evidence>
<dbReference type="RefSeq" id="WP_234861646.1">
    <property type="nucleotide sequence ID" value="NZ_JAKEVZ010000008.1"/>
</dbReference>
<dbReference type="PANTHER" id="PTHR33221:SF13">
    <property type="entry name" value="TRANSCRIPTIONAL REGULATOR-RELATED"/>
    <property type="match status" value="1"/>
</dbReference>
<name>A0ABS9BWM7_9BACT</name>
<dbReference type="InterPro" id="IPR036388">
    <property type="entry name" value="WH-like_DNA-bd_sf"/>
</dbReference>
<organism evidence="1 2">
    <name type="scientific">Mariniradius sediminis</name>
    <dbReference type="NCBI Taxonomy" id="2909237"/>
    <lineage>
        <taxon>Bacteria</taxon>
        <taxon>Pseudomonadati</taxon>
        <taxon>Bacteroidota</taxon>
        <taxon>Cytophagia</taxon>
        <taxon>Cytophagales</taxon>
        <taxon>Cyclobacteriaceae</taxon>
        <taxon>Mariniradius</taxon>
    </lineage>
</organism>
<dbReference type="EMBL" id="JAKEVZ010000008">
    <property type="protein sequence ID" value="MCF1751684.1"/>
    <property type="molecule type" value="Genomic_DNA"/>
</dbReference>
<accession>A0ABS9BWM7</accession>
<evidence type="ECO:0000313" key="2">
    <source>
        <dbReference type="Proteomes" id="UP001201449"/>
    </source>
</evidence>
<proteinExistence type="predicted"/>
<dbReference type="Pfam" id="PF02082">
    <property type="entry name" value="Rrf2"/>
    <property type="match status" value="1"/>
</dbReference>
<dbReference type="Proteomes" id="UP001201449">
    <property type="component" value="Unassembled WGS sequence"/>
</dbReference>
<gene>
    <name evidence="1" type="ORF">L0U89_11445</name>
</gene>
<dbReference type="Gene3D" id="1.10.10.10">
    <property type="entry name" value="Winged helix-like DNA-binding domain superfamily/Winged helix DNA-binding domain"/>
    <property type="match status" value="1"/>
</dbReference>
<dbReference type="NCBIfam" id="TIGR00738">
    <property type="entry name" value="rrf2_super"/>
    <property type="match status" value="1"/>
</dbReference>
<protein>
    <submittedName>
        <fullName evidence="1">Rrf2 family transcriptional regulator</fullName>
    </submittedName>
</protein>
<dbReference type="PANTHER" id="PTHR33221">
    <property type="entry name" value="WINGED HELIX-TURN-HELIX TRANSCRIPTIONAL REGULATOR, RRF2 FAMILY"/>
    <property type="match status" value="1"/>
</dbReference>
<comment type="caution">
    <text evidence="1">The sequence shown here is derived from an EMBL/GenBank/DDBJ whole genome shotgun (WGS) entry which is preliminary data.</text>
</comment>
<dbReference type="InterPro" id="IPR036390">
    <property type="entry name" value="WH_DNA-bd_sf"/>
</dbReference>
<dbReference type="InterPro" id="IPR000944">
    <property type="entry name" value="Tscrpt_reg_Rrf2"/>
</dbReference>
<dbReference type="PROSITE" id="PS51197">
    <property type="entry name" value="HTH_RRF2_2"/>
    <property type="match status" value="1"/>
</dbReference>
<sequence length="147" mass="16075">MFSKACQYGIRAVIYICGESQKGNKVGAKQISEKTGVPEPFIAKILQDLARKKIIGSTKGPTGGFFVDGSHQELTLKQLVDAIDGEELFTGCSLGLENCSEANPCPLHGEIKQIRLSIVRMLTQKSIKEFAEEVEKGETVLSRMIQT</sequence>
<dbReference type="SUPFAM" id="SSF46785">
    <property type="entry name" value="Winged helix' DNA-binding domain"/>
    <property type="match status" value="1"/>
</dbReference>
<reference evidence="1 2" key="1">
    <citation type="submission" date="2022-01" db="EMBL/GenBank/DDBJ databases">
        <title>Mariniradius saccharolyticus sp. nov., isolated from sediment of a river.</title>
        <authorList>
            <person name="Liu H."/>
        </authorList>
    </citation>
    <scope>NUCLEOTIDE SEQUENCE [LARGE SCALE GENOMIC DNA]</scope>
    <source>
        <strain evidence="1 2">RY-2</strain>
    </source>
</reference>